<keyword evidence="10" id="KW-0482">Metalloprotease</keyword>
<comment type="caution">
    <text evidence="14">The sequence shown here is derived from an EMBL/GenBank/DDBJ whole genome shotgun (WGS) entry which is preliminary data.</text>
</comment>
<keyword evidence="15" id="KW-1185">Reference proteome</keyword>
<evidence type="ECO:0000256" key="9">
    <source>
        <dbReference type="ARBA" id="ARBA00022989"/>
    </source>
</evidence>
<evidence type="ECO:0000256" key="7">
    <source>
        <dbReference type="ARBA" id="ARBA00022801"/>
    </source>
</evidence>
<evidence type="ECO:0000256" key="12">
    <source>
        <dbReference type="SAM" id="Phobius"/>
    </source>
</evidence>
<gene>
    <name evidence="14" type="ORF">HNQ59_003489</name>
</gene>
<keyword evidence="6" id="KW-0479">Metal-binding</keyword>
<dbReference type="InterPro" id="IPR050083">
    <property type="entry name" value="HtpX_protease"/>
</dbReference>
<keyword evidence="4 14" id="KW-0645">Protease</keyword>
<protein>
    <submittedName>
        <fullName evidence="14">Zn-dependent protease with chaperone function</fullName>
    </submittedName>
</protein>
<dbReference type="InterPro" id="IPR011990">
    <property type="entry name" value="TPR-like_helical_dom_sf"/>
</dbReference>
<dbReference type="GO" id="GO:0004222">
    <property type="term" value="F:metalloendopeptidase activity"/>
    <property type="evidence" value="ECO:0007669"/>
    <property type="project" value="InterPro"/>
</dbReference>
<accession>A0A840MRX8</accession>
<keyword evidence="5 12" id="KW-0812">Transmembrane</keyword>
<dbReference type="InterPro" id="IPR001915">
    <property type="entry name" value="Peptidase_M48"/>
</dbReference>
<comment type="cofactor">
    <cofactor evidence="1">
        <name>Zn(2+)</name>
        <dbReference type="ChEBI" id="CHEBI:29105"/>
    </cofactor>
</comment>
<dbReference type="PANTHER" id="PTHR43221">
    <property type="entry name" value="PROTEASE HTPX"/>
    <property type="match status" value="1"/>
</dbReference>
<feature type="domain" description="Peptidase M48" evidence="13">
    <location>
        <begin position="161"/>
        <end position="339"/>
    </location>
</feature>
<evidence type="ECO:0000256" key="8">
    <source>
        <dbReference type="ARBA" id="ARBA00022833"/>
    </source>
</evidence>
<keyword evidence="11 12" id="KW-0472">Membrane</keyword>
<sequence length="617" mass="69698">MMTQHNPNHGVYTELIARLEADALRHPGWYRLRILMLILLGHVGQLVALSLFLIALALLTVAILTYPLHPSWFLLAIALCIVGGLIWLLCRVTPATPVGEPLTRQTSPNLFRLIDKVTAKVGSPGVDKVLLTADFNAAIVQQPRLGLVGWHRNILLLGLPLMMALSTRHFAAVLAHEFGHLSAQHGRFACWVYRLRNTWQRALEQPSVVEHTPNLLLTWLQRFVHYFNAYSFVLARQNEYEADQASVTMCGKRVTMEALVLSQLTSRWLEQHYWPALLRNAEDNPEPTPSPHRALEQAIALGMQQHGLDVWLAEALTHQTGHFDTHPSLADRLSRLDHAATLPEPISINAARRLLGEDLDVLQDQLDDNWRQQIRGSWYARHQQVQEGRRELEALQQEASVGPLSLPRAWRLAELAQALGQPQLAIATCEYLTQTHPEYAPGHHLQGQLLLAQGDARGLDSLDHALRQDPRLTTPCARQAYLYLQGLGDKRGAENYFRLACEYVLATEHRDDGTPKTDVSLLPHDLLPKQADALSRDLAHDPYVEQAWLLRRHVTDFPERSLYLLLLQNTTQARQVAAHTIAPETLIPNQTFIIKLDQRTRALKQRAEKLVGSQIFP</sequence>
<dbReference type="PANTHER" id="PTHR43221:SF1">
    <property type="entry name" value="PROTEASE HTPX"/>
    <property type="match status" value="1"/>
</dbReference>
<feature type="transmembrane region" description="Helical" evidence="12">
    <location>
        <begin position="34"/>
        <end position="66"/>
    </location>
</feature>
<feature type="transmembrane region" description="Helical" evidence="12">
    <location>
        <begin position="72"/>
        <end position="90"/>
    </location>
</feature>
<evidence type="ECO:0000259" key="13">
    <source>
        <dbReference type="Pfam" id="PF01435"/>
    </source>
</evidence>
<evidence type="ECO:0000256" key="1">
    <source>
        <dbReference type="ARBA" id="ARBA00001947"/>
    </source>
</evidence>
<evidence type="ECO:0000313" key="14">
    <source>
        <dbReference type="EMBL" id="MBB5020175.1"/>
    </source>
</evidence>
<dbReference type="RefSeq" id="WP_184041582.1">
    <property type="nucleotide sequence ID" value="NZ_JACHHY010000026.1"/>
</dbReference>
<evidence type="ECO:0000256" key="3">
    <source>
        <dbReference type="ARBA" id="ARBA00022475"/>
    </source>
</evidence>
<evidence type="ECO:0000256" key="11">
    <source>
        <dbReference type="ARBA" id="ARBA00023136"/>
    </source>
</evidence>
<evidence type="ECO:0000256" key="2">
    <source>
        <dbReference type="ARBA" id="ARBA00004651"/>
    </source>
</evidence>
<dbReference type="Gene3D" id="3.30.2010.10">
    <property type="entry name" value="Metalloproteases ('zincins'), catalytic domain"/>
    <property type="match status" value="1"/>
</dbReference>
<dbReference type="AlphaFoldDB" id="A0A840MRX8"/>
<dbReference type="Gene3D" id="1.25.40.10">
    <property type="entry name" value="Tetratricopeptide repeat domain"/>
    <property type="match status" value="1"/>
</dbReference>
<keyword evidence="8" id="KW-0862">Zinc</keyword>
<organism evidence="14 15">
    <name type="scientific">Chitinivorax tropicus</name>
    <dbReference type="NCBI Taxonomy" id="714531"/>
    <lineage>
        <taxon>Bacteria</taxon>
        <taxon>Pseudomonadati</taxon>
        <taxon>Pseudomonadota</taxon>
        <taxon>Betaproteobacteria</taxon>
        <taxon>Chitinivorax</taxon>
    </lineage>
</organism>
<evidence type="ECO:0000256" key="10">
    <source>
        <dbReference type="ARBA" id="ARBA00023049"/>
    </source>
</evidence>
<evidence type="ECO:0000313" key="15">
    <source>
        <dbReference type="Proteomes" id="UP000575898"/>
    </source>
</evidence>
<dbReference type="CDD" id="cd07328">
    <property type="entry name" value="M48_Ste24p_like"/>
    <property type="match status" value="1"/>
</dbReference>
<keyword evidence="9 12" id="KW-1133">Transmembrane helix</keyword>
<dbReference type="Proteomes" id="UP000575898">
    <property type="component" value="Unassembled WGS sequence"/>
</dbReference>
<keyword evidence="3" id="KW-1003">Cell membrane</keyword>
<evidence type="ECO:0000256" key="5">
    <source>
        <dbReference type="ARBA" id="ARBA00022692"/>
    </source>
</evidence>
<dbReference type="GO" id="GO:0006508">
    <property type="term" value="P:proteolysis"/>
    <property type="evidence" value="ECO:0007669"/>
    <property type="project" value="UniProtKB-KW"/>
</dbReference>
<dbReference type="GO" id="GO:0046872">
    <property type="term" value="F:metal ion binding"/>
    <property type="evidence" value="ECO:0007669"/>
    <property type="project" value="UniProtKB-KW"/>
</dbReference>
<dbReference type="Pfam" id="PF01435">
    <property type="entry name" value="Peptidase_M48"/>
    <property type="match status" value="1"/>
</dbReference>
<comment type="subcellular location">
    <subcellularLocation>
        <location evidence="2">Cell membrane</location>
        <topology evidence="2">Multi-pass membrane protein</topology>
    </subcellularLocation>
</comment>
<reference evidence="14 15" key="1">
    <citation type="submission" date="2020-08" db="EMBL/GenBank/DDBJ databases">
        <title>Genomic Encyclopedia of Type Strains, Phase IV (KMG-IV): sequencing the most valuable type-strain genomes for metagenomic binning, comparative biology and taxonomic classification.</title>
        <authorList>
            <person name="Goeker M."/>
        </authorList>
    </citation>
    <scope>NUCLEOTIDE SEQUENCE [LARGE SCALE GENOMIC DNA]</scope>
    <source>
        <strain evidence="14 15">DSM 27165</strain>
    </source>
</reference>
<dbReference type="EMBL" id="JACHHY010000026">
    <property type="protein sequence ID" value="MBB5020175.1"/>
    <property type="molecule type" value="Genomic_DNA"/>
</dbReference>
<name>A0A840MRX8_9PROT</name>
<dbReference type="GO" id="GO:0005886">
    <property type="term" value="C:plasma membrane"/>
    <property type="evidence" value="ECO:0007669"/>
    <property type="project" value="UniProtKB-SubCell"/>
</dbReference>
<dbReference type="SUPFAM" id="SSF48452">
    <property type="entry name" value="TPR-like"/>
    <property type="match status" value="1"/>
</dbReference>
<evidence type="ECO:0000256" key="4">
    <source>
        <dbReference type="ARBA" id="ARBA00022670"/>
    </source>
</evidence>
<evidence type="ECO:0000256" key="6">
    <source>
        <dbReference type="ARBA" id="ARBA00022723"/>
    </source>
</evidence>
<proteinExistence type="predicted"/>
<keyword evidence="7" id="KW-0378">Hydrolase</keyword>